<dbReference type="GO" id="GO:0016491">
    <property type="term" value="F:oxidoreductase activity"/>
    <property type="evidence" value="ECO:0007669"/>
    <property type="project" value="InterPro"/>
</dbReference>
<sequence length="323" mass="34215">MKAWFARHYGGPEVLRLEEAQTPSPKPHEVLIRVHATTVNSGDVRVRGCDFPFGMKTLGRLALGWNGPRQPVLGTEFAGVVETVGQGVTRFQRGDAVYAFVGIKMGAHAEYALVSETGPMAKLPEGLDFHQAAALCFGGTTALHYLRLAGLKRGETMLVLGASGAVGMALVQLGKHQGAVVTATTSTGNLDLVASQGPDRVIDYKTTDVAALADRFDIVADAVGAMDFGTAQKLLKPDGRYLAIAGAMAEMLGSLRKGPEGRRMIAGPATERVEDVVELGRLAAAGHFRPHIDRVFCFADLPAAHAYVDTGRKRGSVVIAVAE</sequence>
<comment type="caution">
    <text evidence="2">The sequence shown here is derived from an EMBL/GenBank/DDBJ whole genome shotgun (WGS) entry which is preliminary data.</text>
</comment>
<dbReference type="Gene3D" id="3.90.180.10">
    <property type="entry name" value="Medium-chain alcohol dehydrogenases, catalytic domain"/>
    <property type="match status" value="1"/>
</dbReference>
<dbReference type="PANTHER" id="PTHR11695">
    <property type="entry name" value="ALCOHOL DEHYDROGENASE RELATED"/>
    <property type="match status" value="1"/>
</dbReference>
<evidence type="ECO:0000313" key="2">
    <source>
        <dbReference type="EMBL" id="MCP8888559.1"/>
    </source>
</evidence>
<dbReference type="CDD" id="cd08267">
    <property type="entry name" value="MDR1"/>
    <property type="match status" value="1"/>
</dbReference>
<dbReference type="PANTHER" id="PTHR11695:SF648">
    <property type="entry name" value="ZINC-BINDING OXIDOREDUCTASE"/>
    <property type="match status" value="1"/>
</dbReference>
<dbReference type="InterPro" id="IPR050700">
    <property type="entry name" value="YIM1/Zinc_Alcohol_DH_Fams"/>
</dbReference>
<keyword evidence="3" id="KW-1185">Reference proteome</keyword>
<dbReference type="InterPro" id="IPR036291">
    <property type="entry name" value="NAD(P)-bd_dom_sf"/>
</dbReference>
<evidence type="ECO:0000259" key="1">
    <source>
        <dbReference type="SMART" id="SM00829"/>
    </source>
</evidence>
<accession>A0A9Q4AQJ1</accession>
<dbReference type="RefSeq" id="WP_254675622.1">
    <property type="nucleotide sequence ID" value="NZ_JAMWDU010000006.1"/>
</dbReference>
<proteinExistence type="predicted"/>
<protein>
    <submittedName>
        <fullName evidence="2">NAD(P)-dependent alcohol dehydrogenase</fullName>
    </submittedName>
</protein>
<feature type="domain" description="Enoyl reductase (ER)" evidence="1">
    <location>
        <begin position="10"/>
        <end position="319"/>
    </location>
</feature>
<dbReference type="InterPro" id="IPR020843">
    <property type="entry name" value="ER"/>
</dbReference>
<dbReference type="InterPro" id="IPR011032">
    <property type="entry name" value="GroES-like_sf"/>
</dbReference>
<dbReference type="Pfam" id="PF08240">
    <property type="entry name" value="ADH_N"/>
    <property type="match status" value="1"/>
</dbReference>
<dbReference type="Proteomes" id="UP001060275">
    <property type="component" value="Unassembled WGS sequence"/>
</dbReference>
<dbReference type="EMBL" id="JAMWDU010000006">
    <property type="protein sequence ID" value="MCP8888559.1"/>
    <property type="molecule type" value="Genomic_DNA"/>
</dbReference>
<evidence type="ECO:0000313" key="3">
    <source>
        <dbReference type="Proteomes" id="UP001060275"/>
    </source>
</evidence>
<dbReference type="SUPFAM" id="SSF51735">
    <property type="entry name" value="NAD(P)-binding Rossmann-fold domains"/>
    <property type="match status" value="1"/>
</dbReference>
<dbReference type="InterPro" id="IPR013154">
    <property type="entry name" value="ADH-like_N"/>
</dbReference>
<dbReference type="Pfam" id="PF13602">
    <property type="entry name" value="ADH_zinc_N_2"/>
    <property type="match status" value="1"/>
</dbReference>
<dbReference type="Gene3D" id="3.40.50.720">
    <property type="entry name" value="NAD(P)-binding Rossmann-like Domain"/>
    <property type="match status" value="1"/>
</dbReference>
<reference evidence="2" key="1">
    <citation type="submission" date="2022-06" db="EMBL/GenBank/DDBJ databases">
        <title>Devosia sp. XJ19-45 genome assembly.</title>
        <authorList>
            <person name="Li B."/>
            <person name="Cai M."/>
            <person name="Nie G."/>
            <person name="Li W."/>
        </authorList>
    </citation>
    <scope>NUCLEOTIDE SEQUENCE</scope>
    <source>
        <strain evidence="2">XJ19-45</strain>
    </source>
</reference>
<dbReference type="SMART" id="SM00829">
    <property type="entry name" value="PKS_ER"/>
    <property type="match status" value="1"/>
</dbReference>
<gene>
    <name evidence="2" type="ORF">NF348_15700</name>
</gene>
<dbReference type="SUPFAM" id="SSF50129">
    <property type="entry name" value="GroES-like"/>
    <property type="match status" value="1"/>
</dbReference>
<organism evidence="2 3">
    <name type="scientific">Devosia ureilytica</name>
    <dbReference type="NCBI Taxonomy" id="2952754"/>
    <lineage>
        <taxon>Bacteria</taxon>
        <taxon>Pseudomonadati</taxon>
        <taxon>Pseudomonadota</taxon>
        <taxon>Alphaproteobacteria</taxon>
        <taxon>Hyphomicrobiales</taxon>
        <taxon>Devosiaceae</taxon>
        <taxon>Devosia</taxon>
    </lineage>
</organism>
<name>A0A9Q4AQJ1_9HYPH</name>
<dbReference type="AlphaFoldDB" id="A0A9Q4AQJ1"/>